<evidence type="ECO:0000313" key="1">
    <source>
        <dbReference type="EMBL" id="KAF7141647.1"/>
    </source>
</evidence>
<dbReference type="OrthoDB" id="1774737at2759"/>
<organism evidence="1 2">
    <name type="scientific">Rhododendron simsii</name>
    <name type="common">Sims's rhododendron</name>
    <dbReference type="NCBI Taxonomy" id="118357"/>
    <lineage>
        <taxon>Eukaryota</taxon>
        <taxon>Viridiplantae</taxon>
        <taxon>Streptophyta</taxon>
        <taxon>Embryophyta</taxon>
        <taxon>Tracheophyta</taxon>
        <taxon>Spermatophyta</taxon>
        <taxon>Magnoliopsida</taxon>
        <taxon>eudicotyledons</taxon>
        <taxon>Gunneridae</taxon>
        <taxon>Pentapetalae</taxon>
        <taxon>asterids</taxon>
        <taxon>Ericales</taxon>
        <taxon>Ericaceae</taxon>
        <taxon>Ericoideae</taxon>
        <taxon>Rhodoreae</taxon>
        <taxon>Rhododendron</taxon>
    </lineage>
</organism>
<proteinExistence type="predicted"/>
<reference evidence="1" key="1">
    <citation type="submission" date="2019-11" db="EMBL/GenBank/DDBJ databases">
        <authorList>
            <person name="Liu Y."/>
            <person name="Hou J."/>
            <person name="Li T.-Q."/>
            <person name="Guan C.-H."/>
            <person name="Wu X."/>
            <person name="Wu H.-Z."/>
            <person name="Ling F."/>
            <person name="Zhang R."/>
            <person name="Shi X.-G."/>
            <person name="Ren J.-P."/>
            <person name="Chen E.-F."/>
            <person name="Sun J.-M."/>
        </authorList>
    </citation>
    <scope>NUCLEOTIDE SEQUENCE</scope>
    <source>
        <strain evidence="1">Adult_tree_wgs_1</strain>
        <tissue evidence="1">Leaves</tissue>
    </source>
</reference>
<dbReference type="Proteomes" id="UP000626092">
    <property type="component" value="Unassembled WGS sequence"/>
</dbReference>
<evidence type="ECO:0000313" key="2">
    <source>
        <dbReference type="Proteomes" id="UP000626092"/>
    </source>
</evidence>
<sequence>MEYEWMIKWGVLAEEWLEREAIELQPEPGNEIMGTLEINDEWLMAYVDHTEHDNQEEWEWIPTPNEWQMLEKADPLDHVTLPLLFTNYECEPAYDQANQRSFGQPLENLEDFFGNVQF</sequence>
<keyword evidence="2" id="KW-1185">Reference proteome</keyword>
<dbReference type="AlphaFoldDB" id="A0A834LMZ9"/>
<gene>
    <name evidence="1" type="ORF">RHSIM_Rhsim06G0103900</name>
</gene>
<comment type="caution">
    <text evidence="1">The sequence shown here is derived from an EMBL/GenBank/DDBJ whole genome shotgun (WGS) entry which is preliminary data.</text>
</comment>
<accession>A0A834LMZ9</accession>
<protein>
    <submittedName>
        <fullName evidence="1">Uncharacterized protein</fullName>
    </submittedName>
</protein>
<name>A0A834LMZ9_RHOSS</name>
<dbReference type="EMBL" id="WJXA01000006">
    <property type="protein sequence ID" value="KAF7141647.1"/>
    <property type="molecule type" value="Genomic_DNA"/>
</dbReference>